<protein>
    <submittedName>
        <fullName evidence="1">Uncharacterized protein</fullName>
    </submittedName>
</protein>
<dbReference type="EMBL" id="LR796236">
    <property type="protein sequence ID" value="CAB4129756.1"/>
    <property type="molecule type" value="Genomic_DNA"/>
</dbReference>
<name>A0A6J5L934_9CAUD</name>
<sequence>MAGRLHSRNAEFQLGMAPNLNDVLGVFTQNNAVLGLSVMDQRKINDGIFSGPKGAYGRYDVSGNATNVAQAPIGSV</sequence>
<reference evidence="1" key="1">
    <citation type="submission" date="2020-04" db="EMBL/GenBank/DDBJ databases">
        <authorList>
            <person name="Chiriac C."/>
            <person name="Salcher M."/>
            <person name="Ghai R."/>
            <person name="Kavagutti S V."/>
        </authorList>
    </citation>
    <scope>NUCLEOTIDE SEQUENCE</scope>
</reference>
<gene>
    <name evidence="1" type="ORF">UFOVP115_110</name>
</gene>
<evidence type="ECO:0000313" key="1">
    <source>
        <dbReference type="EMBL" id="CAB4129756.1"/>
    </source>
</evidence>
<organism evidence="1">
    <name type="scientific">uncultured Caudovirales phage</name>
    <dbReference type="NCBI Taxonomy" id="2100421"/>
    <lineage>
        <taxon>Viruses</taxon>
        <taxon>Duplodnaviria</taxon>
        <taxon>Heunggongvirae</taxon>
        <taxon>Uroviricota</taxon>
        <taxon>Caudoviricetes</taxon>
        <taxon>Peduoviridae</taxon>
        <taxon>Maltschvirus</taxon>
        <taxon>Maltschvirus maltsch</taxon>
    </lineage>
</organism>
<proteinExistence type="predicted"/>
<accession>A0A6J5L934</accession>